<protein>
    <submittedName>
        <fullName evidence="2">22980_t:CDS:1</fullName>
    </submittedName>
</protein>
<feature type="compositionally biased region" description="Low complexity" evidence="1">
    <location>
        <begin position="12"/>
        <end position="27"/>
    </location>
</feature>
<reference evidence="2 3" key="1">
    <citation type="submission" date="2021-06" db="EMBL/GenBank/DDBJ databases">
        <authorList>
            <person name="Kallberg Y."/>
            <person name="Tangrot J."/>
            <person name="Rosling A."/>
        </authorList>
    </citation>
    <scope>NUCLEOTIDE SEQUENCE [LARGE SCALE GENOMIC DNA]</scope>
    <source>
        <strain evidence="2 3">120-4 pot B 10/14</strain>
    </source>
</reference>
<feature type="compositionally biased region" description="Polar residues" evidence="1">
    <location>
        <begin position="1"/>
        <end position="11"/>
    </location>
</feature>
<keyword evidence="3" id="KW-1185">Reference proteome</keyword>
<gene>
    <name evidence="2" type="ORF">GMARGA_LOCUS13926</name>
</gene>
<dbReference type="Proteomes" id="UP000789901">
    <property type="component" value="Unassembled WGS sequence"/>
</dbReference>
<accession>A0ABN7V3H4</accession>
<evidence type="ECO:0000313" key="2">
    <source>
        <dbReference type="EMBL" id="CAG8725867.1"/>
    </source>
</evidence>
<dbReference type="EMBL" id="CAJVQB010009027">
    <property type="protein sequence ID" value="CAG8725867.1"/>
    <property type="molecule type" value="Genomic_DNA"/>
</dbReference>
<comment type="caution">
    <text evidence="2">The sequence shown here is derived from an EMBL/GenBank/DDBJ whole genome shotgun (WGS) entry which is preliminary data.</text>
</comment>
<evidence type="ECO:0000256" key="1">
    <source>
        <dbReference type="SAM" id="MobiDB-lite"/>
    </source>
</evidence>
<proteinExistence type="predicted"/>
<sequence>MSQFTSQNIGVQPQNNSNQLQRQNSENTENLFTGSFDAVKQYRDLINGIDPLYRTQGAENRATTECQFSTIFVDICNKS</sequence>
<organism evidence="2 3">
    <name type="scientific">Gigaspora margarita</name>
    <dbReference type="NCBI Taxonomy" id="4874"/>
    <lineage>
        <taxon>Eukaryota</taxon>
        <taxon>Fungi</taxon>
        <taxon>Fungi incertae sedis</taxon>
        <taxon>Mucoromycota</taxon>
        <taxon>Glomeromycotina</taxon>
        <taxon>Glomeromycetes</taxon>
        <taxon>Diversisporales</taxon>
        <taxon>Gigasporaceae</taxon>
        <taxon>Gigaspora</taxon>
    </lineage>
</organism>
<name>A0ABN7V3H4_GIGMA</name>
<evidence type="ECO:0000313" key="3">
    <source>
        <dbReference type="Proteomes" id="UP000789901"/>
    </source>
</evidence>
<feature type="region of interest" description="Disordered" evidence="1">
    <location>
        <begin position="1"/>
        <end position="28"/>
    </location>
</feature>